<dbReference type="Gene3D" id="1.20.1070.10">
    <property type="entry name" value="Rhodopsin 7-helix transmembrane proteins"/>
    <property type="match status" value="1"/>
</dbReference>
<organism evidence="2 3">
    <name type="scientific">Ditylenchus destructor</name>
    <dbReference type="NCBI Taxonomy" id="166010"/>
    <lineage>
        <taxon>Eukaryota</taxon>
        <taxon>Metazoa</taxon>
        <taxon>Ecdysozoa</taxon>
        <taxon>Nematoda</taxon>
        <taxon>Chromadorea</taxon>
        <taxon>Rhabditida</taxon>
        <taxon>Tylenchina</taxon>
        <taxon>Tylenchomorpha</taxon>
        <taxon>Sphaerularioidea</taxon>
        <taxon>Anguinidae</taxon>
        <taxon>Anguininae</taxon>
        <taxon>Ditylenchus</taxon>
    </lineage>
</organism>
<dbReference type="InterPro" id="IPR019425">
    <property type="entry name" value="7TM_GPCR_serpentine_rcpt_Srt"/>
</dbReference>
<dbReference type="EMBL" id="JAKKPZ010000015">
    <property type="protein sequence ID" value="KAI1713599.1"/>
    <property type="molecule type" value="Genomic_DNA"/>
</dbReference>
<gene>
    <name evidence="2" type="ORF">DdX_09119</name>
</gene>
<name>A0AAD4R6Z9_9BILA</name>
<dbReference type="PANTHER" id="PTHR23021:SF82">
    <property type="entry name" value="G PROTEIN-COUPLED RECEPTOR"/>
    <property type="match status" value="1"/>
</dbReference>
<reference evidence="2" key="1">
    <citation type="submission" date="2022-01" db="EMBL/GenBank/DDBJ databases">
        <title>Genome Sequence Resource for Two Populations of Ditylenchus destructor, the Migratory Endoparasitic Phytonematode.</title>
        <authorList>
            <person name="Zhang H."/>
            <person name="Lin R."/>
            <person name="Xie B."/>
        </authorList>
    </citation>
    <scope>NUCLEOTIDE SEQUENCE</scope>
    <source>
        <strain evidence="2">BazhouSP</strain>
    </source>
</reference>
<sequence>MPGVNICSSASLSNLADKSYHKNLLEYIPSATLISAVLTIEPFPFPDVFVGVLMVLTSLLCIFINAIVIKVMIADDNLYRLNSYKFMIALGISCIAQSFVHAITGFFTIFQNTWNPVFHKILGSIITPAYVFYAMLTIILSINRLLFLMSSSLDQTLFSSKGMKVWFAVCIIPTLFFSSALLSPWSSILYSPTDWSWSYDYNAEGSWLVQRIEMIIEVGGIFASGIIYAIIFWIIIRKRNIGQRINVASNNKNVTRANNTALQTDVKILIQAFTITAYCTVLNVFWHDYENFHLPNTRLAYMALNFMWIGNSAVNPLVYFAVNSALRRRISLLIRCVRAYKPKNCTQVAVISHSDPNCAQQNARALFVHVSQKSFNRNNQKMDEITLTSTTPNSFGNHENVAKQNLTVSQ</sequence>
<feature type="transmembrane region" description="Helical" evidence="1">
    <location>
        <begin position="130"/>
        <end position="153"/>
    </location>
</feature>
<dbReference type="PANTHER" id="PTHR23021">
    <property type="entry name" value="SERPENTINE RECEPTOR, CLASS T"/>
    <property type="match status" value="1"/>
</dbReference>
<dbReference type="AlphaFoldDB" id="A0AAD4R6Z9"/>
<evidence type="ECO:0000313" key="3">
    <source>
        <dbReference type="Proteomes" id="UP001201812"/>
    </source>
</evidence>
<comment type="caution">
    <text evidence="2">The sequence shown here is derived from an EMBL/GenBank/DDBJ whole genome shotgun (WGS) entry which is preliminary data.</text>
</comment>
<dbReference type="SUPFAM" id="SSF81321">
    <property type="entry name" value="Family A G protein-coupled receptor-like"/>
    <property type="match status" value="1"/>
</dbReference>
<evidence type="ECO:0000313" key="2">
    <source>
        <dbReference type="EMBL" id="KAI1713599.1"/>
    </source>
</evidence>
<feature type="transmembrane region" description="Helical" evidence="1">
    <location>
        <begin position="299"/>
        <end position="322"/>
    </location>
</feature>
<proteinExistence type="predicted"/>
<keyword evidence="3" id="KW-1185">Reference proteome</keyword>
<dbReference type="CDD" id="cd00637">
    <property type="entry name" value="7tm_classA_rhodopsin-like"/>
    <property type="match status" value="1"/>
</dbReference>
<evidence type="ECO:0000256" key="1">
    <source>
        <dbReference type="SAM" id="Phobius"/>
    </source>
</evidence>
<dbReference type="Proteomes" id="UP001201812">
    <property type="component" value="Unassembled WGS sequence"/>
</dbReference>
<dbReference type="Pfam" id="PF10321">
    <property type="entry name" value="7TM_GPCR_Srt"/>
    <property type="match status" value="1"/>
</dbReference>
<keyword evidence="1" id="KW-0472">Membrane</keyword>
<feature type="transmembrane region" description="Helical" evidence="1">
    <location>
        <begin position="86"/>
        <end position="110"/>
    </location>
</feature>
<feature type="transmembrane region" description="Helical" evidence="1">
    <location>
        <begin position="214"/>
        <end position="236"/>
    </location>
</feature>
<keyword evidence="1" id="KW-1133">Transmembrane helix</keyword>
<accession>A0AAD4R6Z9</accession>
<feature type="transmembrane region" description="Helical" evidence="1">
    <location>
        <begin position="165"/>
        <end position="185"/>
    </location>
</feature>
<feature type="transmembrane region" description="Helical" evidence="1">
    <location>
        <begin position="48"/>
        <end position="74"/>
    </location>
</feature>
<protein>
    <submittedName>
        <fullName evidence="2">Serpentine type 7TM GPCR chemoreceptor srt domain-containing protein</fullName>
    </submittedName>
</protein>
<feature type="transmembrane region" description="Helical" evidence="1">
    <location>
        <begin position="268"/>
        <end position="287"/>
    </location>
</feature>
<keyword evidence="1" id="KW-0812">Transmembrane</keyword>